<dbReference type="EMBL" id="JAATJD010000002">
    <property type="protein sequence ID" value="NJB74730.1"/>
    <property type="molecule type" value="Genomic_DNA"/>
</dbReference>
<comment type="caution">
    <text evidence="1">The sequence shown here is derived from an EMBL/GenBank/DDBJ whole genome shotgun (WGS) entry which is preliminary data.</text>
</comment>
<proteinExistence type="predicted"/>
<reference evidence="1 2" key="1">
    <citation type="submission" date="2020-03" db="EMBL/GenBank/DDBJ databases">
        <title>Genomic Encyclopedia of Type Strains, Phase IV (KMG-IV): sequencing the most valuable type-strain genomes for metagenomic binning, comparative biology and taxonomic classification.</title>
        <authorList>
            <person name="Goeker M."/>
        </authorList>
    </citation>
    <scope>NUCLEOTIDE SEQUENCE [LARGE SCALE GENOMIC DNA]</scope>
    <source>
        <strain evidence="1 2">DSM 18888</strain>
    </source>
</reference>
<accession>A0ABX0WZM2</accession>
<evidence type="ECO:0000313" key="2">
    <source>
        <dbReference type="Proteomes" id="UP000556869"/>
    </source>
</evidence>
<sequence>MSAQQDYQSALSKISDREKAAAGRVSGRPNAGSMAAIFAAYGNSIAAPMTEDLKTGTWKTMPDWKLSAMIDYLSGYGTSVAVPVLRQIEKEYPVSDIQTEAKEVADHLATLEVAVSEARKLDFVQTAISSGDANAIAKAGLLALSKIDHDWNNRASEIQTGLSKLARDCFPAVNEISSGKVTPDELVRALVEILFEDKDHLAT</sequence>
<dbReference type="RefSeq" id="WP_245227779.1">
    <property type="nucleotide sequence ID" value="NZ_BAAAEQ010000002.1"/>
</dbReference>
<keyword evidence="2" id="KW-1185">Reference proteome</keyword>
<name>A0ABX0WZM2_9PROT</name>
<protein>
    <submittedName>
        <fullName evidence="1">Uncharacterized protein</fullName>
    </submittedName>
</protein>
<dbReference type="Proteomes" id="UP000556869">
    <property type="component" value="Unassembled WGS sequence"/>
</dbReference>
<gene>
    <name evidence="1" type="ORF">GGR96_001822</name>
</gene>
<evidence type="ECO:0000313" key="1">
    <source>
        <dbReference type="EMBL" id="NJB74730.1"/>
    </source>
</evidence>
<organism evidence="1 2">
    <name type="scientific">Thalassospira tepidiphila</name>
    <dbReference type="NCBI Taxonomy" id="393657"/>
    <lineage>
        <taxon>Bacteria</taxon>
        <taxon>Pseudomonadati</taxon>
        <taxon>Pseudomonadota</taxon>
        <taxon>Alphaproteobacteria</taxon>
        <taxon>Rhodospirillales</taxon>
        <taxon>Thalassospiraceae</taxon>
        <taxon>Thalassospira</taxon>
    </lineage>
</organism>